<gene>
    <name evidence="1" type="ORF">DHETER_LOCUS13955</name>
</gene>
<feature type="non-terminal residue" evidence="1">
    <location>
        <position position="1"/>
    </location>
</feature>
<comment type="caution">
    <text evidence="1">The sequence shown here is derived from an EMBL/GenBank/DDBJ whole genome shotgun (WGS) entry which is preliminary data.</text>
</comment>
<name>A0ACA9Q757_9GLOM</name>
<evidence type="ECO:0000313" key="2">
    <source>
        <dbReference type="Proteomes" id="UP000789702"/>
    </source>
</evidence>
<evidence type="ECO:0000313" key="1">
    <source>
        <dbReference type="EMBL" id="CAG8739399.1"/>
    </source>
</evidence>
<keyword evidence="2" id="KW-1185">Reference proteome</keyword>
<organism evidence="1 2">
    <name type="scientific">Dentiscutata heterogama</name>
    <dbReference type="NCBI Taxonomy" id="1316150"/>
    <lineage>
        <taxon>Eukaryota</taxon>
        <taxon>Fungi</taxon>
        <taxon>Fungi incertae sedis</taxon>
        <taxon>Mucoromycota</taxon>
        <taxon>Glomeromycotina</taxon>
        <taxon>Glomeromycetes</taxon>
        <taxon>Diversisporales</taxon>
        <taxon>Gigasporaceae</taxon>
        <taxon>Dentiscutata</taxon>
    </lineage>
</organism>
<dbReference type="EMBL" id="CAJVPU010040476">
    <property type="protein sequence ID" value="CAG8739399.1"/>
    <property type="molecule type" value="Genomic_DNA"/>
</dbReference>
<dbReference type="Proteomes" id="UP000789702">
    <property type="component" value="Unassembled WGS sequence"/>
</dbReference>
<protein>
    <submittedName>
        <fullName evidence="1">13238_t:CDS:1</fullName>
    </submittedName>
</protein>
<reference evidence="1" key="1">
    <citation type="submission" date="2021-06" db="EMBL/GenBank/DDBJ databases">
        <authorList>
            <person name="Kallberg Y."/>
            <person name="Tangrot J."/>
            <person name="Rosling A."/>
        </authorList>
    </citation>
    <scope>NUCLEOTIDE SEQUENCE</scope>
    <source>
        <strain evidence="1">IL203A</strain>
    </source>
</reference>
<proteinExistence type="predicted"/>
<sequence length="69" mass="7903">ENNNIKSQMKSNRKAKLTQAPIDKTKNNISPDILKNTNIKLLLIKITLIQNEKPTNKNSIIIEIEDFKS</sequence>
<accession>A0ACA9Q757</accession>